<name>A0A558HUZ8_9GAMM</name>
<dbReference type="AlphaFoldDB" id="A0A558HUZ8"/>
<reference evidence="1 2" key="1">
    <citation type="submission" date="2019-07" db="EMBL/GenBank/DDBJ databases">
        <title>Diversity of Bacteria from Kongsfjorden, Arctic.</title>
        <authorList>
            <person name="Yu Y."/>
        </authorList>
    </citation>
    <scope>NUCLEOTIDE SEQUENCE [LARGE SCALE GENOMIC DNA]</scope>
    <source>
        <strain evidence="1 2">SM1923</strain>
    </source>
</reference>
<dbReference type="InterPro" id="IPR011990">
    <property type="entry name" value="TPR-like_helical_dom_sf"/>
</dbReference>
<organism evidence="1 2">
    <name type="scientific">Cobetia crustatorum</name>
    <dbReference type="NCBI Taxonomy" id="553385"/>
    <lineage>
        <taxon>Bacteria</taxon>
        <taxon>Pseudomonadati</taxon>
        <taxon>Pseudomonadota</taxon>
        <taxon>Gammaproteobacteria</taxon>
        <taxon>Oceanospirillales</taxon>
        <taxon>Halomonadaceae</taxon>
        <taxon>Cobetia</taxon>
    </lineage>
</organism>
<dbReference type="EMBL" id="VNFH01000002">
    <property type="protein sequence ID" value="TVU72944.1"/>
    <property type="molecule type" value="Genomic_DNA"/>
</dbReference>
<protein>
    <submittedName>
        <fullName evidence="1">DUF924 domain-containing protein</fullName>
    </submittedName>
</protein>
<dbReference type="OrthoDB" id="7593450at2"/>
<dbReference type="Gene3D" id="1.20.58.320">
    <property type="entry name" value="TPR-like"/>
    <property type="match status" value="1"/>
</dbReference>
<keyword evidence="2" id="KW-1185">Reference proteome</keyword>
<comment type="caution">
    <text evidence="1">The sequence shown here is derived from an EMBL/GenBank/DDBJ whole genome shotgun (WGS) entry which is preliminary data.</text>
</comment>
<dbReference type="SUPFAM" id="SSF48452">
    <property type="entry name" value="TPR-like"/>
    <property type="match status" value="1"/>
</dbReference>
<dbReference type="InterPro" id="IPR010323">
    <property type="entry name" value="DUF924"/>
</dbReference>
<dbReference type="Proteomes" id="UP000319941">
    <property type="component" value="Unassembled WGS sequence"/>
</dbReference>
<dbReference type="STRING" id="553385.GCA_000591415_02437"/>
<gene>
    <name evidence="1" type="ORF">FQP86_02865</name>
</gene>
<dbReference type="Pfam" id="PF06041">
    <property type="entry name" value="DUF924"/>
    <property type="match status" value="1"/>
</dbReference>
<proteinExistence type="predicted"/>
<evidence type="ECO:0000313" key="1">
    <source>
        <dbReference type="EMBL" id="TVU72944.1"/>
    </source>
</evidence>
<evidence type="ECO:0000313" key="2">
    <source>
        <dbReference type="Proteomes" id="UP000319941"/>
    </source>
</evidence>
<sequence length="184" mass="21270">MAECHEEARGILEFWFVELAARDWFRKSEALDATIRQRFEECLQRALACELWEWRVTPGGRLAEILVLDQFSRNIHRDTPGAFEGDTLALALSQQAVIEGDLEQLPVAWQPFVIMPWMHSESVAIHDRAEALFDRPGLEKTLRFERHHADIVRRFGRYPHRNAILGRTSSAEEVAFLRQPGSSF</sequence>
<dbReference type="Gene3D" id="1.25.40.10">
    <property type="entry name" value="Tetratricopeptide repeat domain"/>
    <property type="match status" value="1"/>
</dbReference>
<accession>A0A558HUZ8</accession>